<evidence type="ECO:0000256" key="3">
    <source>
        <dbReference type="ARBA" id="ARBA00022833"/>
    </source>
</evidence>
<evidence type="ECO:0000313" key="8">
    <source>
        <dbReference type="Proteomes" id="UP001295684"/>
    </source>
</evidence>
<dbReference type="PANTHER" id="PTHR15710">
    <property type="entry name" value="E3 UBIQUITIN-PROTEIN LIGASE PRAJA"/>
    <property type="match status" value="1"/>
</dbReference>
<evidence type="ECO:0000313" key="7">
    <source>
        <dbReference type="EMBL" id="CAI2377345.1"/>
    </source>
</evidence>
<dbReference type="Pfam" id="PF13639">
    <property type="entry name" value="zf-RING_2"/>
    <property type="match status" value="1"/>
</dbReference>
<dbReference type="InterPro" id="IPR013083">
    <property type="entry name" value="Znf_RING/FYVE/PHD"/>
</dbReference>
<dbReference type="Gene3D" id="3.30.40.10">
    <property type="entry name" value="Zinc/RING finger domain, C3HC4 (zinc finger)"/>
    <property type="match status" value="1"/>
</dbReference>
<protein>
    <recommendedName>
        <fullName evidence="6">RING-type domain-containing protein</fullName>
    </recommendedName>
</protein>
<dbReference type="EMBL" id="CAMPGE010018979">
    <property type="protein sequence ID" value="CAI2377345.1"/>
    <property type="molecule type" value="Genomic_DNA"/>
</dbReference>
<sequence length="290" mass="32526">MKLYWCHSCKIQFEDCFIDDEEPVCENCNGVFIEEIEQQERDSDHPKNFVPYTPPVPEPSPPESNFGNGNISFMVAPGSGAQAIRIINSSRGNGGASAHGGMVGNLMSMINNLLNGGGGDLYEGGQTFDQILQQIVANDPNRYGPPPASKDVIDKLPRGTYEDFYPKDEESKDEKQQKDKEDNSQCGVCYDEYSYEDTQELIKLPCNHMYHTECLLPWLEKHNTCPACRHELPTDDIDYENNKLNSQNPNYMRDLLRQANENPPDGSDNNEPDQEPPSSGSGSSMPSYHF</sequence>
<dbReference type="GO" id="GO:0005737">
    <property type="term" value="C:cytoplasm"/>
    <property type="evidence" value="ECO:0007669"/>
    <property type="project" value="TreeGrafter"/>
</dbReference>
<reference evidence="7" key="1">
    <citation type="submission" date="2023-07" db="EMBL/GenBank/DDBJ databases">
        <authorList>
            <consortium name="AG Swart"/>
            <person name="Singh M."/>
            <person name="Singh A."/>
            <person name="Seah K."/>
            <person name="Emmerich C."/>
        </authorList>
    </citation>
    <scope>NUCLEOTIDE SEQUENCE</scope>
    <source>
        <strain evidence="7">DP1</strain>
    </source>
</reference>
<feature type="compositionally biased region" description="Basic and acidic residues" evidence="5">
    <location>
        <begin position="151"/>
        <end position="183"/>
    </location>
</feature>
<evidence type="ECO:0000256" key="4">
    <source>
        <dbReference type="PROSITE-ProRule" id="PRU00175"/>
    </source>
</evidence>
<evidence type="ECO:0000259" key="6">
    <source>
        <dbReference type="PROSITE" id="PS50089"/>
    </source>
</evidence>
<evidence type="ECO:0000256" key="5">
    <source>
        <dbReference type="SAM" id="MobiDB-lite"/>
    </source>
</evidence>
<name>A0AAD2D269_EUPCR</name>
<feature type="domain" description="RING-type" evidence="6">
    <location>
        <begin position="186"/>
        <end position="229"/>
    </location>
</feature>
<keyword evidence="3" id="KW-0862">Zinc</keyword>
<gene>
    <name evidence="7" type="ORF">ECRASSUSDP1_LOCUS18729</name>
</gene>
<feature type="region of interest" description="Disordered" evidence="5">
    <location>
        <begin position="253"/>
        <end position="290"/>
    </location>
</feature>
<keyword evidence="8" id="KW-1185">Reference proteome</keyword>
<dbReference type="AlphaFoldDB" id="A0AAD2D269"/>
<feature type="region of interest" description="Disordered" evidence="5">
    <location>
        <begin position="138"/>
        <end position="183"/>
    </location>
</feature>
<feature type="compositionally biased region" description="Low complexity" evidence="5">
    <location>
        <begin position="276"/>
        <end position="290"/>
    </location>
</feature>
<dbReference type="SUPFAM" id="SSF57850">
    <property type="entry name" value="RING/U-box"/>
    <property type="match status" value="1"/>
</dbReference>
<accession>A0AAD2D269</accession>
<comment type="caution">
    <text evidence="7">The sequence shown here is derived from an EMBL/GenBank/DDBJ whole genome shotgun (WGS) entry which is preliminary data.</text>
</comment>
<keyword evidence="2 4" id="KW-0863">Zinc-finger</keyword>
<keyword evidence="1" id="KW-0479">Metal-binding</keyword>
<proteinExistence type="predicted"/>
<dbReference type="SMART" id="SM00184">
    <property type="entry name" value="RING"/>
    <property type="match status" value="1"/>
</dbReference>
<evidence type="ECO:0000256" key="1">
    <source>
        <dbReference type="ARBA" id="ARBA00022723"/>
    </source>
</evidence>
<dbReference type="GO" id="GO:0061630">
    <property type="term" value="F:ubiquitin protein ligase activity"/>
    <property type="evidence" value="ECO:0007669"/>
    <property type="project" value="TreeGrafter"/>
</dbReference>
<dbReference type="PROSITE" id="PS50089">
    <property type="entry name" value="ZF_RING_2"/>
    <property type="match status" value="1"/>
</dbReference>
<dbReference type="Proteomes" id="UP001295684">
    <property type="component" value="Unassembled WGS sequence"/>
</dbReference>
<organism evidence="7 8">
    <name type="scientific">Euplotes crassus</name>
    <dbReference type="NCBI Taxonomy" id="5936"/>
    <lineage>
        <taxon>Eukaryota</taxon>
        <taxon>Sar</taxon>
        <taxon>Alveolata</taxon>
        <taxon>Ciliophora</taxon>
        <taxon>Intramacronucleata</taxon>
        <taxon>Spirotrichea</taxon>
        <taxon>Hypotrichia</taxon>
        <taxon>Euplotida</taxon>
        <taxon>Euplotidae</taxon>
        <taxon>Moneuplotes</taxon>
    </lineage>
</organism>
<dbReference type="PANTHER" id="PTHR15710:SF243">
    <property type="entry name" value="E3 UBIQUITIN-PROTEIN LIGASE PRAJA-2 ISOFORM X1"/>
    <property type="match status" value="1"/>
</dbReference>
<dbReference type="GO" id="GO:0016567">
    <property type="term" value="P:protein ubiquitination"/>
    <property type="evidence" value="ECO:0007669"/>
    <property type="project" value="TreeGrafter"/>
</dbReference>
<evidence type="ECO:0000256" key="2">
    <source>
        <dbReference type="ARBA" id="ARBA00022771"/>
    </source>
</evidence>
<dbReference type="GO" id="GO:0008270">
    <property type="term" value="F:zinc ion binding"/>
    <property type="evidence" value="ECO:0007669"/>
    <property type="project" value="UniProtKB-KW"/>
</dbReference>
<dbReference type="InterPro" id="IPR001841">
    <property type="entry name" value="Znf_RING"/>
</dbReference>